<dbReference type="OMA" id="SHAYHAK"/>
<proteinExistence type="predicted"/>
<accession>A0A913ZJ11</accession>
<feature type="region of interest" description="Disordered" evidence="15">
    <location>
        <begin position="282"/>
        <end position="338"/>
    </location>
</feature>
<feature type="transmembrane region" description="Helical" evidence="16">
    <location>
        <begin position="12"/>
        <end position="34"/>
    </location>
</feature>
<evidence type="ECO:0000256" key="11">
    <source>
        <dbReference type="ARBA" id="ARBA00023136"/>
    </source>
</evidence>
<dbReference type="FunFam" id="3.30.40.10:FF:000824">
    <property type="entry name" value="E3 ubiquitin-protein ligase RNF13"/>
    <property type="match status" value="1"/>
</dbReference>
<dbReference type="EnsemblMetazoa" id="XM_038195107.1">
    <property type="protein sequence ID" value="XP_038051035.1"/>
    <property type="gene ID" value="LOC119724170"/>
</dbReference>
<comment type="pathway">
    <text evidence="2">Protein modification; protein ubiquitination.</text>
</comment>
<keyword evidence="19" id="KW-1185">Reference proteome</keyword>
<keyword evidence="12" id="KW-0325">Glycoprotein</keyword>
<feature type="transmembrane region" description="Helical" evidence="16">
    <location>
        <begin position="176"/>
        <end position="201"/>
    </location>
</feature>
<dbReference type="InterPro" id="IPR046450">
    <property type="entry name" value="PA_dom_sf"/>
</dbReference>
<name>A0A913ZJ11_PATMI</name>
<dbReference type="PROSITE" id="PS50089">
    <property type="entry name" value="ZF_RING_2"/>
    <property type="match status" value="1"/>
</dbReference>
<evidence type="ECO:0000256" key="15">
    <source>
        <dbReference type="SAM" id="MobiDB-lite"/>
    </source>
</evidence>
<dbReference type="CDD" id="cd16796">
    <property type="entry name" value="RING-H2_RNF13"/>
    <property type="match status" value="1"/>
</dbReference>
<dbReference type="GO" id="GO:0061630">
    <property type="term" value="F:ubiquitin protein ligase activity"/>
    <property type="evidence" value="ECO:0007669"/>
    <property type="project" value="UniProtKB-EC"/>
</dbReference>
<evidence type="ECO:0000256" key="5">
    <source>
        <dbReference type="ARBA" id="ARBA00022692"/>
    </source>
</evidence>
<keyword evidence="9" id="KW-0862">Zinc</keyword>
<evidence type="ECO:0000256" key="4">
    <source>
        <dbReference type="ARBA" id="ARBA00022679"/>
    </source>
</evidence>
<feature type="compositionally biased region" description="Acidic residues" evidence="15">
    <location>
        <begin position="285"/>
        <end position="297"/>
    </location>
</feature>
<evidence type="ECO:0000256" key="10">
    <source>
        <dbReference type="ARBA" id="ARBA00022989"/>
    </source>
</evidence>
<dbReference type="FunFam" id="3.50.30.30:FF:000026">
    <property type="entry name" value="E3 ubiquitin-protein ligase RNF13"/>
    <property type="match status" value="1"/>
</dbReference>
<dbReference type="InterPro" id="IPR003137">
    <property type="entry name" value="PA_domain"/>
</dbReference>
<keyword evidence="5 16" id="KW-0812">Transmembrane</keyword>
<sequence length="430" mass="47008">MERKSYLNSAPWCLSSLVMMAVMLPSAVVGNVIAVTRKNVSYTFPSMPANFGDRLPMNGFKGKLVVAVPLDGCYTLQPPPKANMTSYNFFALIKRDNCNFDLKVWNAQKVGYAGAIVFNSDDDDSVLPMNGDQYGQDIYIPSVFVGASSGKTLKTMNYSTGAKVTLTPTLSFPVSYFLFPFVIVTSTCLVFFAIYMVAKYVRDRRRLKRSRLSRTNLKKIPVKKFVKGDDYDVCAICLDDYEEGDKLRILPCNHAFHCKCVDPWLTNNRRTCPVCKRKVVPTGEADSDESESEDDDSTASPTEHTPLLAGGGGSARQGSTAASSPEVDGAWGGEDRSSPVHLVDASTAMTENDSDDESDNAIQGNLLSRSPINDLAHSVDIVTPTLHAVPDDLPDTTPDHESVDDTLPTVVIVDENTEPLPTQDNTDNEV</sequence>
<dbReference type="GO" id="GO:0008270">
    <property type="term" value="F:zinc ion binding"/>
    <property type="evidence" value="ECO:0007669"/>
    <property type="project" value="UniProtKB-KW"/>
</dbReference>
<evidence type="ECO:0000313" key="19">
    <source>
        <dbReference type="Proteomes" id="UP000887568"/>
    </source>
</evidence>
<comment type="catalytic activity">
    <reaction evidence="1">
        <text>S-ubiquitinyl-[E2 ubiquitin-conjugating enzyme]-L-cysteine + [acceptor protein]-L-lysine = [E2 ubiquitin-conjugating enzyme]-L-cysteine + N(6)-ubiquitinyl-[acceptor protein]-L-lysine.</text>
        <dbReference type="EC" id="2.3.2.27"/>
    </reaction>
</comment>
<dbReference type="Gene3D" id="3.50.30.30">
    <property type="match status" value="1"/>
</dbReference>
<evidence type="ECO:0000256" key="12">
    <source>
        <dbReference type="ARBA" id="ARBA00023180"/>
    </source>
</evidence>
<dbReference type="Proteomes" id="UP000887568">
    <property type="component" value="Unplaced"/>
</dbReference>
<evidence type="ECO:0000256" key="6">
    <source>
        <dbReference type="ARBA" id="ARBA00022723"/>
    </source>
</evidence>
<dbReference type="GO" id="GO:0012505">
    <property type="term" value="C:endomembrane system"/>
    <property type="evidence" value="ECO:0007669"/>
    <property type="project" value="UniProtKB-SubCell"/>
</dbReference>
<keyword evidence="7" id="KW-0732">Signal</keyword>
<dbReference type="Pfam" id="PF13639">
    <property type="entry name" value="zf-RING_2"/>
    <property type="match status" value="1"/>
</dbReference>
<dbReference type="AlphaFoldDB" id="A0A913ZJ11"/>
<dbReference type="InterPro" id="IPR044744">
    <property type="entry name" value="ZNRF4/RNF13/RNF167_PA"/>
</dbReference>
<keyword evidence="6" id="KW-0479">Metal-binding</keyword>
<dbReference type="EC" id="2.3.2.27" evidence="3"/>
<dbReference type="CDD" id="cd02123">
    <property type="entry name" value="PA_C_RZF_like"/>
    <property type="match status" value="1"/>
</dbReference>
<keyword evidence="4" id="KW-0808">Transferase</keyword>
<comment type="subcellular location">
    <subcellularLocation>
        <location evidence="13">Endomembrane system</location>
        <topology evidence="13">Single-pass type I membrane protein</topology>
    </subcellularLocation>
</comment>
<dbReference type="Pfam" id="PF02225">
    <property type="entry name" value="PA"/>
    <property type="match status" value="1"/>
</dbReference>
<dbReference type="SMART" id="SM00184">
    <property type="entry name" value="RING"/>
    <property type="match status" value="1"/>
</dbReference>
<evidence type="ECO:0000256" key="8">
    <source>
        <dbReference type="ARBA" id="ARBA00022771"/>
    </source>
</evidence>
<evidence type="ECO:0000256" key="9">
    <source>
        <dbReference type="ARBA" id="ARBA00022833"/>
    </source>
</evidence>
<dbReference type="SUPFAM" id="SSF57850">
    <property type="entry name" value="RING/U-box"/>
    <property type="match status" value="1"/>
</dbReference>
<dbReference type="InterPro" id="IPR051653">
    <property type="entry name" value="E3_ligase_sorting_rcpt"/>
</dbReference>
<dbReference type="GO" id="GO:0005737">
    <property type="term" value="C:cytoplasm"/>
    <property type="evidence" value="ECO:0007669"/>
    <property type="project" value="UniProtKB-ARBA"/>
</dbReference>
<keyword evidence="11 16" id="KW-0472">Membrane</keyword>
<protein>
    <recommendedName>
        <fullName evidence="3">RING-type E3 ubiquitin transferase</fullName>
        <ecNumber evidence="3">2.3.2.27</ecNumber>
    </recommendedName>
</protein>
<dbReference type="RefSeq" id="XP_038051035.1">
    <property type="nucleotide sequence ID" value="XM_038195107.1"/>
</dbReference>
<evidence type="ECO:0000256" key="14">
    <source>
        <dbReference type="PROSITE-ProRule" id="PRU00175"/>
    </source>
</evidence>
<evidence type="ECO:0000313" key="18">
    <source>
        <dbReference type="EnsemblMetazoa" id="XP_038051035.1"/>
    </source>
</evidence>
<keyword evidence="8 14" id="KW-0863">Zinc-finger</keyword>
<evidence type="ECO:0000256" key="16">
    <source>
        <dbReference type="SAM" id="Phobius"/>
    </source>
</evidence>
<dbReference type="Gene3D" id="3.30.40.10">
    <property type="entry name" value="Zinc/RING finger domain, C3HC4 (zinc finger)"/>
    <property type="match status" value="1"/>
</dbReference>
<dbReference type="PANTHER" id="PTHR47168">
    <property type="entry name" value="RING ZINC FINGER DOMAIN SUPERFAMILY PROTEIN-RELATED"/>
    <property type="match status" value="1"/>
</dbReference>
<evidence type="ECO:0000256" key="1">
    <source>
        <dbReference type="ARBA" id="ARBA00000900"/>
    </source>
</evidence>
<evidence type="ECO:0000259" key="17">
    <source>
        <dbReference type="PROSITE" id="PS50089"/>
    </source>
</evidence>
<dbReference type="InterPro" id="IPR001841">
    <property type="entry name" value="Znf_RING"/>
</dbReference>
<dbReference type="OrthoDB" id="8062037at2759"/>
<dbReference type="SUPFAM" id="SSF52025">
    <property type="entry name" value="PA domain"/>
    <property type="match status" value="1"/>
</dbReference>
<dbReference type="GeneID" id="119724170"/>
<evidence type="ECO:0000256" key="7">
    <source>
        <dbReference type="ARBA" id="ARBA00022729"/>
    </source>
</evidence>
<evidence type="ECO:0000256" key="3">
    <source>
        <dbReference type="ARBA" id="ARBA00012483"/>
    </source>
</evidence>
<keyword evidence="10 16" id="KW-1133">Transmembrane helix</keyword>
<evidence type="ECO:0000256" key="2">
    <source>
        <dbReference type="ARBA" id="ARBA00004906"/>
    </source>
</evidence>
<feature type="domain" description="RING-type" evidence="17">
    <location>
        <begin position="234"/>
        <end position="276"/>
    </location>
</feature>
<reference evidence="18" key="1">
    <citation type="submission" date="2022-11" db="UniProtKB">
        <authorList>
            <consortium name="EnsemblMetazoa"/>
        </authorList>
    </citation>
    <scope>IDENTIFICATION</scope>
</reference>
<evidence type="ECO:0000256" key="13">
    <source>
        <dbReference type="ARBA" id="ARBA00046288"/>
    </source>
</evidence>
<organism evidence="18 19">
    <name type="scientific">Patiria miniata</name>
    <name type="common">Bat star</name>
    <name type="synonym">Asterina miniata</name>
    <dbReference type="NCBI Taxonomy" id="46514"/>
    <lineage>
        <taxon>Eukaryota</taxon>
        <taxon>Metazoa</taxon>
        <taxon>Echinodermata</taxon>
        <taxon>Eleutherozoa</taxon>
        <taxon>Asterozoa</taxon>
        <taxon>Asteroidea</taxon>
        <taxon>Valvatacea</taxon>
        <taxon>Valvatida</taxon>
        <taxon>Asterinidae</taxon>
        <taxon>Patiria</taxon>
    </lineage>
</organism>
<dbReference type="PANTHER" id="PTHR47168:SF1">
    <property type="entry name" value="OS02G0798600 PROTEIN"/>
    <property type="match status" value="1"/>
</dbReference>
<dbReference type="InterPro" id="IPR013083">
    <property type="entry name" value="Znf_RING/FYVE/PHD"/>
</dbReference>